<accession>A0AAV4CD60</accession>
<protein>
    <submittedName>
        <fullName evidence="1">Uncharacterized protein</fullName>
    </submittedName>
</protein>
<dbReference type="EMBL" id="BLXT01006256">
    <property type="protein sequence ID" value="GFO30700.1"/>
    <property type="molecule type" value="Genomic_DNA"/>
</dbReference>
<keyword evidence="2" id="KW-1185">Reference proteome</keyword>
<organism evidence="1 2">
    <name type="scientific">Plakobranchus ocellatus</name>
    <dbReference type="NCBI Taxonomy" id="259542"/>
    <lineage>
        <taxon>Eukaryota</taxon>
        <taxon>Metazoa</taxon>
        <taxon>Spiralia</taxon>
        <taxon>Lophotrochozoa</taxon>
        <taxon>Mollusca</taxon>
        <taxon>Gastropoda</taxon>
        <taxon>Heterobranchia</taxon>
        <taxon>Euthyneura</taxon>
        <taxon>Panpulmonata</taxon>
        <taxon>Sacoglossa</taxon>
        <taxon>Placobranchoidea</taxon>
        <taxon>Plakobranchidae</taxon>
        <taxon>Plakobranchus</taxon>
    </lineage>
</organism>
<sequence>MLYQEENVGGRVDNKSALRSAGTLLPRVQASPLEPWPRGGFEILRFDFTLCKQATHINAQLHQNIMVVVGYVFWQSQI</sequence>
<reference evidence="1 2" key="1">
    <citation type="journal article" date="2021" name="Elife">
        <title>Chloroplast acquisition without the gene transfer in kleptoplastic sea slugs, Plakobranchus ocellatus.</title>
        <authorList>
            <person name="Maeda T."/>
            <person name="Takahashi S."/>
            <person name="Yoshida T."/>
            <person name="Shimamura S."/>
            <person name="Takaki Y."/>
            <person name="Nagai Y."/>
            <person name="Toyoda A."/>
            <person name="Suzuki Y."/>
            <person name="Arimoto A."/>
            <person name="Ishii H."/>
            <person name="Satoh N."/>
            <person name="Nishiyama T."/>
            <person name="Hasebe M."/>
            <person name="Maruyama T."/>
            <person name="Minagawa J."/>
            <person name="Obokata J."/>
            <person name="Shigenobu S."/>
        </authorList>
    </citation>
    <scope>NUCLEOTIDE SEQUENCE [LARGE SCALE GENOMIC DNA]</scope>
</reference>
<proteinExistence type="predicted"/>
<name>A0AAV4CD60_9GAST</name>
<comment type="caution">
    <text evidence="1">The sequence shown here is derived from an EMBL/GenBank/DDBJ whole genome shotgun (WGS) entry which is preliminary data.</text>
</comment>
<gene>
    <name evidence="1" type="ORF">PoB_005720500</name>
</gene>
<evidence type="ECO:0000313" key="2">
    <source>
        <dbReference type="Proteomes" id="UP000735302"/>
    </source>
</evidence>
<dbReference type="AlphaFoldDB" id="A0AAV4CD60"/>
<evidence type="ECO:0000313" key="1">
    <source>
        <dbReference type="EMBL" id="GFO30700.1"/>
    </source>
</evidence>
<dbReference type="Proteomes" id="UP000735302">
    <property type="component" value="Unassembled WGS sequence"/>
</dbReference>